<sequence>MSHSHACDGTNTVPWSRVVVTVVVIVLVMYAMVLGYEAVGAVALASAAGYTAVSVSRRLAR</sequence>
<organism evidence="2 3">
    <name type="scientific">Nocardiopsis alborubida</name>
    <dbReference type="NCBI Taxonomy" id="146802"/>
    <lineage>
        <taxon>Bacteria</taxon>
        <taxon>Bacillati</taxon>
        <taxon>Actinomycetota</taxon>
        <taxon>Actinomycetes</taxon>
        <taxon>Streptosporangiales</taxon>
        <taxon>Nocardiopsidaceae</taxon>
        <taxon>Nocardiopsis</taxon>
    </lineage>
</organism>
<proteinExistence type="predicted"/>
<reference evidence="2 3" key="1">
    <citation type="submission" date="2020-04" db="EMBL/GenBank/DDBJ databases">
        <title>MicrobeNet Type strains.</title>
        <authorList>
            <person name="Nicholson A.C."/>
        </authorList>
    </citation>
    <scope>NUCLEOTIDE SEQUENCE [LARGE SCALE GENOMIC DNA]</scope>
    <source>
        <strain evidence="2 3">ATCC 23612</strain>
    </source>
</reference>
<evidence type="ECO:0000313" key="3">
    <source>
        <dbReference type="Proteomes" id="UP000553209"/>
    </source>
</evidence>
<gene>
    <name evidence="2" type="ORF">HGB44_14670</name>
</gene>
<feature type="transmembrane region" description="Helical" evidence="1">
    <location>
        <begin position="38"/>
        <end position="55"/>
    </location>
</feature>
<keyword evidence="1" id="KW-1133">Transmembrane helix</keyword>
<evidence type="ECO:0000256" key="1">
    <source>
        <dbReference type="SAM" id="Phobius"/>
    </source>
</evidence>
<accession>A0A7X6MG35</accession>
<feature type="transmembrane region" description="Helical" evidence="1">
    <location>
        <begin position="12"/>
        <end position="32"/>
    </location>
</feature>
<keyword evidence="3" id="KW-1185">Reference proteome</keyword>
<comment type="caution">
    <text evidence="2">The sequence shown here is derived from an EMBL/GenBank/DDBJ whole genome shotgun (WGS) entry which is preliminary data.</text>
</comment>
<dbReference type="AlphaFoldDB" id="A0A7X6MG35"/>
<keyword evidence="1" id="KW-0812">Transmembrane</keyword>
<dbReference type="Proteomes" id="UP000553209">
    <property type="component" value="Unassembled WGS sequence"/>
</dbReference>
<evidence type="ECO:0000313" key="2">
    <source>
        <dbReference type="EMBL" id="NKY98895.1"/>
    </source>
</evidence>
<name>A0A7X6MG35_9ACTN</name>
<dbReference type="RefSeq" id="WP_061078815.1">
    <property type="nucleotide sequence ID" value="NZ_JAAXPG010000012.1"/>
</dbReference>
<dbReference type="EMBL" id="JAAXPG010000012">
    <property type="protein sequence ID" value="NKY98895.1"/>
    <property type="molecule type" value="Genomic_DNA"/>
</dbReference>
<keyword evidence="1" id="KW-0472">Membrane</keyword>
<protein>
    <submittedName>
        <fullName evidence="2">Uncharacterized protein</fullName>
    </submittedName>
</protein>